<dbReference type="AlphaFoldDB" id="A0LM78"/>
<feature type="region of interest" description="Disordered" evidence="10">
    <location>
        <begin position="102"/>
        <end position="126"/>
    </location>
</feature>
<evidence type="ECO:0008006" key="13">
    <source>
        <dbReference type="Google" id="ProtNLM"/>
    </source>
</evidence>
<keyword evidence="5" id="KW-0378">Hydrolase</keyword>
<dbReference type="InterPro" id="IPR038371">
    <property type="entry name" value="Cu_polyphenol_OxRdtase_sf"/>
</dbReference>
<keyword evidence="4" id="KW-0479">Metal-binding</keyword>
<comment type="catalytic activity">
    <reaction evidence="9">
        <text>S-methyl-5'-thioadenosine + phosphate = 5-(methylsulfanyl)-alpha-D-ribose 1-phosphate + adenine</text>
        <dbReference type="Rhea" id="RHEA:11852"/>
        <dbReference type="ChEBI" id="CHEBI:16708"/>
        <dbReference type="ChEBI" id="CHEBI:17509"/>
        <dbReference type="ChEBI" id="CHEBI:43474"/>
        <dbReference type="ChEBI" id="CHEBI:58533"/>
        <dbReference type="EC" id="2.4.2.28"/>
    </reaction>
    <physiologicalReaction direction="left-to-right" evidence="9">
        <dbReference type="Rhea" id="RHEA:11853"/>
    </physiologicalReaction>
</comment>
<keyword evidence="12" id="KW-1185">Reference proteome</keyword>
<organism evidence="11 12">
    <name type="scientific">Syntrophobacter fumaroxidans (strain DSM 10017 / MPOB)</name>
    <dbReference type="NCBI Taxonomy" id="335543"/>
    <lineage>
        <taxon>Bacteria</taxon>
        <taxon>Pseudomonadati</taxon>
        <taxon>Thermodesulfobacteriota</taxon>
        <taxon>Syntrophobacteria</taxon>
        <taxon>Syntrophobacterales</taxon>
        <taxon>Syntrophobacteraceae</taxon>
        <taxon>Syntrophobacter</taxon>
    </lineage>
</organism>
<dbReference type="CDD" id="cd16833">
    <property type="entry name" value="YfiH"/>
    <property type="match status" value="1"/>
</dbReference>
<dbReference type="InterPro" id="IPR011324">
    <property type="entry name" value="Cytotoxic_necrot_fac-like_cat"/>
</dbReference>
<protein>
    <recommendedName>
        <fullName evidence="13">Purine nucleoside phosphorylase</fullName>
    </recommendedName>
</protein>
<evidence type="ECO:0000256" key="1">
    <source>
        <dbReference type="ARBA" id="ARBA00000553"/>
    </source>
</evidence>
<dbReference type="Pfam" id="PF02578">
    <property type="entry name" value="Cu-oxidase_4"/>
    <property type="match status" value="2"/>
</dbReference>
<dbReference type="eggNOG" id="COG1496">
    <property type="taxonomic scope" value="Bacteria"/>
</dbReference>
<evidence type="ECO:0000256" key="8">
    <source>
        <dbReference type="ARBA" id="ARBA00048968"/>
    </source>
</evidence>
<dbReference type="FunCoup" id="A0LM78">
    <property type="interactions" value="416"/>
</dbReference>
<name>A0LM78_SYNFM</name>
<dbReference type="Proteomes" id="UP000001784">
    <property type="component" value="Chromosome"/>
</dbReference>
<evidence type="ECO:0000256" key="4">
    <source>
        <dbReference type="ARBA" id="ARBA00022723"/>
    </source>
</evidence>
<reference evidence="11 12" key="1">
    <citation type="submission" date="2006-10" db="EMBL/GenBank/DDBJ databases">
        <title>Complete sequence of Syntrophobacter fumaroxidans MPOB.</title>
        <authorList>
            <consortium name="US DOE Joint Genome Institute"/>
            <person name="Copeland A."/>
            <person name="Lucas S."/>
            <person name="Lapidus A."/>
            <person name="Barry K."/>
            <person name="Detter J.C."/>
            <person name="Glavina del Rio T."/>
            <person name="Hammon N."/>
            <person name="Israni S."/>
            <person name="Pitluck S."/>
            <person name="Goltsman E.G."/>
            <person name="Martinez M."/>
            <person name="Schmutz J."/>
            <person name="Larimer F."/>
            <person name="Land M."/>
            <person name="Hauser L."/>
            <person name="Kyrpides N."/>
            <person name="Kim E."/>
            <person name="Boone D.R."/>
            <person name="Brockman F."/>
            <person name="Culley D."/>
            <person name="Ferry J."/>
            <person name="Gunsalus R."/>
            <person name="McInerney M.J."/>
            <person name="Morrison M."/>
            <person name="Plugge C."/>
            <person name="Rohlin L."/>
            <person name="Scholten J."/>
            <person name="Sieber J."/>
            <person name="Stams A.J.M."/>
            <person name="Worm P."/>
            <person name="Henstra A.M."/>
            <person name="Richardson P."/>
        </authorList>
    </citation>
    <scope>NUCLEOTIDE SEQUENCE [LARGE SCALE GENOMIC DNA]</scope>
    <source>
        <strain evidence="12">DSM 10017 / MPOB</strain>
    </source>
</reference>
<dbReference type="GO" id="GO:0005507">
    <property type="term" value="F:copper ion binding"/>
    <property type="evidence" value="ECO:0007669"/>
    <property type="project" value="TreeGrafter"/>
</dbReference>
<dbReference type="InterPro" id="IPR003730">
    <property type="entry name" value="Cu_polyphenol_OxRdtase"/>
</dbReference>
<dbReference type="PANTHER" id="PTHR30616">
    <property type="entry name" value="UNCHARACTERIZED PROTEIN YFIH"/>
    <property type="match status" value="1"/>
</dbReference>
<keyword evidence="3" id="KW-0808">Transferase</keyword>
<dbReference type="PANTHER" id="PTHR30616:SF2">
    <property type="entry name" value="PURINE NUCLEOSIDE PHOSPHORYLASE LACC1"/>
    <property type="match status" value="1"/>
</dbReference>
<evidence type="ECO:0000256" key="9">
    <source>
        <dbReference type="ARBA" id="ARBA00049893"/>
    </source>
</evidence>
<dbReference type="SUPFAM" id="SSF64438">
    <property type="entry name" value="CNF1/YfiH-like putative cysteine hydrolases"/>
    <property type="match status" value="1"/>
</dbReference>
<dbReference type="STRING" id="335543.Sfum_2852"/>
<evidence type="ECO:0000313" key="11">
    <source>
        <dbReference type="EMBL" id="ABK18530.1"/>
    </source>
</evidence>
<comment type="catalytic activity">
    <reaction evidence="1">
        <text>inosine + phosphate = alpha-D-ribose 1-phosphate + hypoxanthine</text>
        <dbReference type="Rhea" id="RHEA:27646"/>
        <dbReference type="ChEBI" id="CHEBI:17368"/>
        <dbReference type="ChEBI" id="CHEBI:17596"/>
        <dbReference type="ChEBI" id="CHEBI:43474"/>
        <dbReference type="ChEBI" id="CHEBI:57720"/>
        <dbReference type="EC" id="2.4.2.1"/>
    </reaction>
    <physiologicalReaction direction="left-to-right" evidence="1">
        <dbReference type="Rhea" id="RHEA:27647"/>
    </physiologicalReaction>
</comment>
<gene>
    <name evidence="11" type="ordered locus">Sfum_2852</name>
</gene>
<comment type="catalytic activity">
    <reaction evidence="7">
        <text>adenosine + H2O + H(+) = inosine + NH4(+)</text>
        <dbReference type="Rhea" id="RHEA:24408"/>
        <dbReference type="ChEBI" id="CHEBI:15377"/>
        <dbReference type="ChEBI" id="CHEBI:15378"/>
        <dbReference type="ChEBI" id="CHEBI:16335"/>
        <dbReference type="ChEBI" id="CHEBI:17596"/>
        <dbReference type="ChEBI" id="CHEBI:28938"/>
        <dbReference type="EC" id="3.5.4.4"/>
    </reaction>
    <physiologicalReaction direction="left-to-right" evidence="7">
        <dbReference type="Rhea" id="RHEA:24409"/>
    </physiologicalReaction>
</comment>
<sequence>MILQRSEGKPPYYRFDLLSRVPGLVHGVFTRHGGVSRPPYATLNVGWSNGDAREAVRENLDRVRDAVGVDVLVSGRQFHGDTIHLVDEEALARALASCRPRQETASAASPGNGAVSASAPERSRLRESDFPAVGTDASDSPAASAVLPPVLVMPPGDALVTTLRGVGLLIKVADCQSIFLVDPVRKAIANVHSGWRGSVCGIAGKTVRFMRDRFGSRPRDILATVGPSLGPCCGEFRNYRDELPESFHSFQVRPEYFDFWAITRRQLLDEGLRDEHVEAAGICTVCETGEFFSYRGERDTGRLAAVIGWKSDTED</sequence>
<dbReference type="Gene3D" id="3.60.140.10">
    <property type="entry name" value="CNF1/YfiH-like putative cysteine hydrolases"/>
    <property type="match status" value="1"/>
</dbReference>
<dbReference type="EMBL" id="CP000478">
    <property type="protein sequence ID" value="ABK18530.1"/>
    <property type="molecule type" value="Genomic_DNA"/>
</dbReference>
<evidence type="ECO:0000256" key="6">
    <source>
        <dbReference type="ARBA" id="ARBA00022833"/>
    </source>
</evidence>
<dbReference type="KEGG" id="sfu:Sfum_2852"/>
<evidence type="ECO:0000256" key="10">
    <source>
        <dbReference type="SAM" id="MobiDB-lite"/>
    </source>
</evidence>
<evidence type="ECO:0000256" key="2">
    <source>
        <dbReference type="ARBA" id="ARBA00007353"/>
    </source>
</evidence>
<comment type="catalytic activity">
    <reaction evidence="8">
        <text>adenosine + phosphate = alpha-D-ribose 1-phosphate + adenine</text>
        <dbReference type="Rhea" id="RHEA:27642"/>
        <dbReference type="ChEBI" id="CHEBI:16335"/>
        <dbReference type="ChEBI" id="CHEBI:16708"/>
        <dbReference type="ChEBI" id="CHEBI:43474"/>
        <dbReference type="ChEBI" id="CHEBI:57720"/>
        <dbReference type="EC" id="2.4.2.1"/>
    </reaction>
    <physiologicalReaction direction="left-to-right" evidence="8">
        <dbReference type="Rhea" id="RHEA:27643"/>
    </physiologicalReaction>
</comment>
<comment type="similarity">
    <text evidence="2">Belongs to the purine nucleoside phosphorylase YfiH/LACC1 family.</text>
</comment>
<proteinExistence type="inferred from homology"/>
<evidence type="ECO:0000256" key="3">
    <source>
        <dbReference type="ARBA" id="ARBA00022679"/>
    </source>
</evidence>
<dbReference type="HOGENOM" id="CLU_065784_0_0_7"/>
<accession>A0LM78</accession>
<evidence type="ECO:0000256" key="5">
    <source>
        <dbReference type="ARBA" id="ARBA00022801"/>
    </source>
</evidence>
<evidence type="ECO:0000256" key="7">
    <source>
        <dbReference type="ARBA" id="ARBA00047989"/>
    </source>
</evidence>
<dbReference type="GO" id="GO:0017061">
    <property type="term" value="F:S-methyl-5-thioadenosine phosphorylase activity"/>
    <property type="evidence" value="ECO:0007669"/>
    <property type="project" value="UniProtKB-EC"/>
</dbReference>
<dbReference type="GO" id="GO:0016787">
    <property type="term" value="F:hydrolase activity"/>
    <property type="evidence" value="ECO:0007669"/>
    <property type="project" value="UniProtKB-KW"/>
</dbReference>
<evidence type="ECO:0000313" key="12">
    <source>
        <dbReference type="Proteomes" id="UP000001784"/>
    </source>
</evidence>
<dbReference type="RefSeq" id="WP_011699695.1">
    <property type="nucleotide sequence ID" value="NC_008554.1"/>
</dbReference>
<keyword evidence="6" id="KW-0862">Zinc</keyword>
<dbReference type="InParanoid" id="A0LM78"/>